<evidence type="ECO:0000256" key="11">
    <source>
        <dbReference type="PIRSR" id="PIRSR005091-3"/>
    </source>
</evidence>
<evidence type="ECO:0000256" key="7">
    <source>
        <dbReference type="ARBA" id="ARBA00023136"/>
    </source>
</evidence>
<feature type="domain" description="Sulfatase N-terminal" evidence="13">
    <location>
        <begin position="257"/>
        <end position="543"/>
    </location>
</feature>
<evidence type="ECO:0000256" key="2">
    <source>
        <dbReference type="ARBA" id="ARBA00004936"/>
    </source>
</evidence>
<dbReference type="InterPro" id="IPR012160">
    <property type="entry name" value="LtaS-like"/>
</dbReference>
<feature type="transmembrane region" description="Helical" evidence="12">
    <location>
        <begin position="26"/>
        <end position="47"/>
    </location>
</feature>
<dbReference type="Gene3D" id="3.30.1120.170">
    <property type="match status" value="1"/>
</dbReference>
<evidence type="ECO:0000256" key="1">
    <source>
        <dbReference type="ARBA" id="ARBA00004651"/>
    </source>
</evidence>
<accession>A0A5D4SPU1</accession>
<organism evidence="14 15">
    <name type="scientific">Bacillus infantis</name>
    <dbReference type="NCBI Taxonomy" id="324767"/>
    <lineage>
        <taxon>Bacteria</taxon>
        <taxon>Bacillati</taxon>
        <taxon>Bacillota</taxon>
        <taxon>Bacilli</taxon>
        <taxon>Bacillales</taxon>
        <taxon>Bacillaceae</taxon>
        <taxon>Bacillus</taxon>
    </lineage>
</organism>
<dbReference type="PIRSF" id="PIRSF005091">
    <property type="entry name" value="Mmb_sulf_HI1246"/>
    <property type="match status" value="1"/>
</dbReference>
<sequence>MLRYCKLEHQEGESPLSKYFAKYRSLIMAALVIGFVTVFWLIKSFYFIHELELNPHKKFNLLAASGVGLMLGSFLSLKSNQIKYSFFILTYFLLSLLLYSDVVYERYYDAILHIELLGQAGQLGEVVESIISLLYWSDIWYWADFPLLLLLITLHQRYSGARLNTLLGAAVGVGGIAILLFSAYYPLKDTFSDQYKTSLTGVLPAHIYDISQTFLSKAFAEEITEKELTRLEEIKDYFKTRQDQQKDSPYFDQFKGRNLIIIQAESLNDFPIGLSVYGQEVTPNLNNLAESSHYYNNIYLQIGRGNTSDAEFVANNSLYPMSDLGIYKTYPNNTYRSLGKILQQEGYSTSASHGNSKEFWNRGMAYAKQGYQDFYHRNHFKMKEDEIIELGISDESIFKQMIPIYKESKKPFYSFIVSLTNHRPFKLPSKYEYMNLPGSIEGTNTGNYLQAVHYFDKSLGVFIEELKKEDIWDDTIFAVYGDHYGPIPKDRPELKKILDIDFDTKEQFNIPLIIHHPGQTEGVQNESVGSQIDIFPTLSSLIGLDQQLAQMGRSLDAPVPGFAGFYYETTPYTFYSDSLDYLASHDGRFESGKCIDAETGEPVELAACRTNYDRLKQEVDISKFLLENDLIGEIK</sequence>
<protein>
    <submittedName>
        <fullName evidence="14">LTA synthase family protein</fullName>
    </submittedName>
</protein>
<feature type="binding site" evidence="11">
    <location>
        <position position="307"/>
    </location>
    <ligand>
        <name>Mn(2+)</name>
        <dbReference type="ChEBI" id="CHEBI:29035"/>
    </ligand>
</feature>
<comment type="similarity">
    <text evidence="3 8">Belongs to the LTA synthase family.</text>
</comment>
<dbReference type="Gene3D" id="3.40.720.10">
    <property type="entry name" value="Alkaline Phosphatase, subunit A"/>
    <property type="match status" value="1"/>
</dbReference>
<dbReference type="Pfam" id="PF00884">
    <property type="entry name" value="Sulfatase"/>
    <property type="match status" value="1"/>
</dbReference>
<keyword evidence="10" id="KW-0479">Metal-binding</keyword>
<dbReference type="InterPro" id="IPR017850">
    <property type="entry name" value="Alkaline_phosphatase_core_sf"/>
</dbReference>
<evidence type="ECO:0000313" key="15">
    <source>
        <dbReference type="Proteomes" id="UP000323732"/>
    </source>
</evidence>
<dbReference type="GO" id="GO:0046872">
    <property type="term" value="F:metal ion binding"/>
    <property type="evidence" value="ECO:0007669"/>
    <property type="project" value="UniProtKB-KW"/>
</dbReference>
<feature type="active site" evidence="9">
    <location>
        <position position="307"/>
    </location>
</feature>
<evidence type="ECO:0000259" key="13">
    <source>
        <dbReference type="Pfam" id="PF00884"/>
    </source>
</evidence>
<comment type="pathway">
    <text evidence="2">Cell wall biogenesis; lipoteichoic acid biosynthesis.</text>
</comment>
<dbReference type="PANTHER" id="PTHR47371:SF3">
    <property type="entry name" value="PHOSPHOGLYCEROL TRANSFERASE I"/>
    <property type="match status" value="1"/>
</dbReference>
<feature type="transmembrane region" description="Helical" evidence="12">
    <location>
        <begin position="166"/>
        <end position="187"/>
    </location>
</feature>
<dbReference type="Proteomes" id="UP000323732">
    <property type="component" value="Unassembled WGS sequence"/>
</dbReference>
<dbReference type="PANTHER" id="PTHR47371">
    <property type="entry name" value="LIPOTEICHOIC ACID SYNTHASE"/>
    <property type="match status" value="1"/>
</dbReference>
<dbReference type="CDD" id="cd16015">
    <property type="entry name" value="LTA_synthase"/>
    <property type="match status" value="1"/>
</dbReference>
<keyword evidence="10" id="KW-0464">Manganese</keyword>
<keyword evidence="6 12" id="KW-1133">Transmembrane helix</keyword>
<gene>
    <name evidence="14" type="ORF">FZD47_09835</name>
</gene>
<feature type="binding site" evidence="11">
    <location>
        <position position="265"/>
    </location>
    <ligand>
        <name>Mn(2+)</name>
        <dbReference type="ChEBI" id="CHEBI:29035"/>
    </ligand>
</feature>
<feature type="binding site" evidence="11">
    <location>
        <position position="482"/>
    </location>
    <ligand>
        <name>Mn(2+)</name>
        <dbReference type="ChEBI" id="CHEBI:29035"/>
    </ligand>
</feature>
<evidence type="ECO:0000256" key="12">
    <source>
        <dbReference type="SAM" id="Phobius"/>
    </source>
</evidence>
<comment type="caution">
    <text evidence="14">The sequence shown here is derived from an EMBL/GenBank/DDBJ whole genome shotgun (WGS) entry which is preliminary data.</text>
</comment>
<proteinExistence type="inferred from homology"/>
<dbReference type="InterPro" id="IPR050448">
    <property type="entry name" value="OpgB/LTA_synthase_biosynth"/>
</dbReference>
<reference evidence="14 15" key="1">
    <citation type="submission" date="2019-08" db="EMBL/GenBank/DDBJ databases">
        <title>Bacillus genomes from the desert of Cuatro Cienegas, Coahuila.</title>
        <authorList>
            <person name="Olmedo-Alvarez G."/>
        </authorList>
    </citation>
    <scope>NUCLEOTIDE SEQUENCE [LARGE SCALE GENOMIC DNA]</scope>
    <source>
        <strain evidence="14 15">CH37_1T</strain>
    </source>
</reference>
<evidence type="ECO:0000256" key="4">
    <source>
        <dbReference type="ARBA" id="ARBA00022475"/>
    </source>
</evidence>
<keyword evidence="5 12" id="KW-0812">Transmembrane</keyword>
<dbReference type="InterPro" id="IPR000917">
    <property type="entry name" value="Sulfatase_N"/>
</dbReference>
<evidence type="ECO:0000256" key="6">
    <source>
        <dbReference type="ARBA" id="ARBA00022989"/>
    </source>
</evidence>
<evidence type="ECO:0000256" key="9">
    <source>
        <dbReference type="PIRSR" id="PIRSR005091-1"/>
    </source>
</evidence>
<dbReference type="EMBL" id="VTES01000003">
    <property type="protein sequence ID" value="TYS63806.1"/>
    <property type="molecule type" value="Genomic_DNA"/>
</dbReference>
<feature type="transmembrane region" description="Helical" evidence="12">
    <location>
        <begin position="133"/>
        <end position="154"/>
    </location>
</feature>
<dbReference type="GO" id="GO:0005886">
    <property type="term" value="C:plasma membrane"/>
    <property type="evidence" value="ECO:0007669"/>
    <property type="project" value="UniProtKB-SubCell"/>
</dbReference>
<dbReference type="SUPFAM" id="SSF53649">
    <property type="entry name" value="Alkaline phosphatase-like"/>
    <property type="match status" value="1"/>
</dbReference>
<evidence type="ECO:0000256" key="8">
    <source>
        <dbReference type="PIRNR" id="PIRNR005091"/>
    </source>
</evidence>
<keyword evidence="7 8" id="KW-0472">Membrane</keyword>
<evidence type="ECO:0000313" key="14">
    <source>
        <dbReference type="EMBL" id="TYS63806.1"/>
    </source>
</evidence>
<evidence type="ECO:0000256" key="5">
    <source>
        <dbReference type="ARBA" id="ARBA00022692"/>
    </source>
</evidence>
<feature type="transmembrane region" description="Helical" evidence="12">
    <location>
        <begin position="59"/>
        <end position="77"/>
    </location>
</feature>
<dbReference type="AlphaFoldDB" id="A0A5D4SPU1"/>
<feature type="binding site" evidence="11">
    <location>
        <position position="483"/>
    </location>
    <ligand>
        <name>Mn(2+)</name>
        <dbReference type="ChEBI" id="CHEBI:29035"/>
    </ligand>
</feature>
<evidence type="ECO:0000256" key="3">
    <source>
        <dbReference type="ARBA" id="ARBA00009983"/>
    </source>
</evidence>
<feature type="transmembrane region" description="Helical" evidence="12">
    <location>
        <begin position="84"/>
        <end position="100"/>
    </location>
</feature>
<keyword evidence="4 8" id="KW-1003">Cell membrane</keyword>
<name>A0A5D4SPU1_9BACI</name>
<comment type="subcellular location">
    <subcellularLocation>
        <location evidence="1">Cell membrane</location>
        <topology evidence="1">Multi-pass membrane protein</topology>
    </subcellularLocation>
</comment>
<feature type="binding site" evidence="10">
    <location>
        <position position="422"/>
    </location>
    <ligand>
        <name>substrate</name>
    </ligand>
</feature>
<evidence type="ECO:0000256" key="10">
    <source>
        <dbReference type="PIRSR" id="PIRSR005091-2"/>
    </source>
</evidence>